<protein>
    <submittedName>
        <fullName evidence="3">Uncharacterized protein</fullName>
    </submittedName>
</protein>
<keyword evidence="4" id="KW-1185">Reference proteome</keyword>
<dbReference type="EMBL" id="JAHHUM010002156">
    <property type="protein sequence ID" value="KAK5605798.1"/>
    <property type="molecule type" value="Genomic_DNA"/>
</dbReference>
<name>A0AAV9R7L8_9TELE</name>
<gene>
    <name evidence="3" type="ORF">CRENBAI_005714</name>
</gene>
<proteinExistence type="predicted"/>
<evidence type="ECO:0000313" key="3">
    <source>
        <dbReference type="EMBL" id="KAK5605798.1"/>
    </source>
</evidence>
<evidence type="ECO:0000256" key="1">
    <source>
        <dbReference type="SAM" id="MobiDB-lite"/>
    </source>
</evidence>
<keyword evidence="2" id="KW-0732">Signal</keyword>
<feature type="region of interest" description="Disordered" evidence="1">
    <location>
        <begin position="133"/>
        <end position="204"/>
    </location>
</feature>
<reference evidence="3 4" key="1">
    <citation type="submission" date="2021-06" db="EMBL/GenBank/DDBJ databases">
        <authorList>
            <person name="Palmer J.M."/>
        </authorList>
    </citation>
    <scope>NUCLEOTIDE SEQUENCE [LARGE SCALE GENOMIC DNA]</scope>
    <source>
        <strain evidence="3 4">MEX-2019</strain>
        <tissue evidence="3">Muscle</tissue>
    </source>
</reference>
<organism evidence="3 4">
    <name type="scientific">Crenichthys baileyi</name>
    <name type="common">White River springfish</name>
    <dbReference type="NCBI Taxonomy" id="28760"/>
    <lineage>
        <taxon>Eukaryota</taxon>
        <taxon>Metazoa</taxon>
        <taxon>Chordata</taxon>
        <taxon>Craniata</taxon>
        <taxon>Vertebrata</taxon>
        <taxon>Euteleostomi</taxon>
        <taxon>Actinopterygii</taxon>
        <taxon>Neopterygii</taxon>
        <taxon>Teleostei</taxon>
        <taxon>Neoteleostei</taxon>
        <taxon>Acanthomorphata</taxon>
        <taxon>Ovalentaria</taxon>
        <taxon>Atherinomorphae</taxon>
        <taxon>Cyprinodontiformes</taxon>
        <taxon>Goodeidae</taxon>
        <taxon>Crenichthys</taxon>
    </lineage>
</organism>
<evidence type="ECO:0000313" key="4">
    <source>
        <dbReference type="Proteomes" id="UP001311232"/>
    </source>
</evidence>
<evidence type="ECO:0000256" key="2">
    <source>
        <dbReference type="SAM" id="SignalP"/>
    </source>
</evidence>
<comment type="caution">
    <text evidence="3">The sequence shown here is derived from an EMBL/GenBank/DDBJ whole genome shotgun (WGS) entry which is preliminary data.</text>
</comment>
<feature type="chain" id="PRO_5043530204" evidence="2">
    <location>
        <begin position="16"/>
        <end position="204"/>
    </location>
</feature>
<accession>A0AAV9R7L8</accession>
<sequence>MFCAIVPLPTPLVLGQLLIKTHVRGVSGCTLHSFVANLYVALNTNVTDTQTLRRTWCHTVEEHVMEVVSCSAPSAHTSQTLRMGVGIVPAYIDMAWMRDMGVGPCAPHQNHWVYSLSLPPSCAYTYQSVVHPRPGTTQRSPNLPGWSTHRAVTPSGKSNPGEPKPNKQGKPTTGSQDILPTTQDPTQATAGIPNLQTHTVHPNP</sequence>
<feature type="compositionally biased region" description="Polar residues" evidence="1">
    <location>
        <begin position="169"/>
        <end position="204"/>
    </location>
</feature>
<feature type="signal peptide" evidence="2">
    <location>
        <begin position="1"/>
        <end position="15"/>
    </location>
</feature>
<dbReference type="Proteomes" id="UP001311232">
    <property type="component" value="Unassembled WGS sequence"/>
</dbReference>
<dbReference type="AlphaFoldDB" id="A0AAV9R7L8"/>